<organism evidence="2 3">
    <name type="scientific">Hyphomonas hirschiana VP5</name>
    <dbReference type="NCBI Taxonomy" id="1280951"/>
    <lineage>
        <taxon>Bacteria</taxon>
        <taxon>Pseudomonadati</taxon>
        <taxon>Pseudomonadota</taxon>
        <taxon>Alphaproteobacteria</taxon>
        <taxon>Hyphomonadales</taxon>
        <taxon>Hyphomonadaceae</taxon>
        <taxon>Hyphomonas</taxon>
    </lineage>
</organism>
<comment type="caution">
    <text evidence="2">The sequence shown here is derived from an EMBL/GenBank/DDBJ whole genome shotgun (WGS) entry which is preliminary data.</text>
</comment>
<gene>
    <name evidence="2" type="ORF">HHI_02475</name>
</gene>
<keyword evidence="3" id="KW-1185">Reference proteome</keyword>
<evidence type="ECO:0000313" key="3">
    <source>
        <dbReference type="Proteomes" id="UP000025061"/>
    </source>
</evidence>
<dbReference type="Pfam" id="PF13468">
    <property type="entry name" value="Glyoxalase_3"/>
    <property type="match status" value="1"/>
</dbReference>
<sequence>MTLPRLRQLVIAARNLKTADQLAELLGLGEPFIDTGVEEFGLVNRVFPIGDQFLEVVVPTSDKAPAARFIERGGEGGYMAIFQVEDLTAARTRIDRLGVRRVWNVDLEDIAASHLHPADVGGAIVSIDEARPAASWRWAGPGWQKRAKPGALRGAILAGPDPEGMAAHWADILEVPKGRRYLRIADEAGIEFRQGPEERLIQFQIAVKEPRVILQRARGMNLCVVDKVVKIAGMGLELEAL</sequence>
<dbReference type="InterPro" id="IPR029068">
    <property type="entry name" value="Glyas_Bleomycin-R_OHBP_Dase"/>
</dbReference>
<dbReference type="Gene3D" id="3.10.180.10">
    <property type="entry name" value="2,3-Dihydroxybiphenyl 1,2-Dioxygenase, domain 1"/>
    <property type="match status" value="1"/>
</dbReference>
<protein>
    <recommendedName>
        <fullName evidence="1">Glyoxalase-like domain-containing protein</fullName>
    </recommendedName>
</protein>
<feature type="domain" description="Glyoxalase-like" evidence="1">
    <location>
        <begin position="9"/>
        <end position="171"/>
    </location>
</feature>
<dbReference type="InterPro" id="IPR025870">
    <property type="entry name" value="Glyoxalase-like_dom"/>
</dbReference>
<dbReference type="SUPFAM" id="SSF54593">
    <property type="entry name" value="Glyoxalase/Bleomycin resistance protein/Dihydroxybiphenyl dioxygenase"/>
    <property type="match status" value="1"/>
</dbReference>
<dbReference type="AlphaFoldDB" id="A0A059G0D7"/>
<name>A0A059G0D7_9PROT</name>
<dbReference type="Proteomes" id="UP000025061">
    <property type="component" value="Unassembled WGS sequence"/>
</dbReference>
<dbReference type="EMBL" id="ARYI01000001">
    <property type="protein sequence ID" value="KCZ96508.1"/>
    <property type="molecule type" value="Genomic_DNA"/>
</dbReference>
<dbReference type="PATRIC" id="fig|1280951.3.peg.501"/>
<reference evidence="2 3" key="1">
    <citation type="submission" date="2013-04" db="EMBL/GenBank/DDBJ databases">
        <title>Hyphomonas hirschiana VP5 Genome Sequencing.</title>
        <authorList>
            <person name="Lai Q."/>
            <person name="Shao Z."/>
        </authorList>
    </citation>
    <scope>NUCLEOTIDE SEQUENCE [LARGE SCALE GENOMIC DNA]</scope>
    <source>
        <strain evidence="2 3">VP5</strain>
    </source>
</reference>
<proteinExistence type="predicted"/>
<evidence type="ECO:0000259" key="1">
    <source>
        <dbReference type="Pfam" id="PF13468"/>
    </source>
</evidence>
<dbReference type="OrthoDB" id="7054074at2"/>
<dbReference type="RefSeq" id="WP_049754998.1">
    <property type="nucleotide sequence ID" value="NZ_ARYI01000001.1"/>
</dbReference>
<evidence type="ECO:0000313" key="2">
    <source>
        <dbReference type="EMBL" id="KCZ96508.1"/>
    </source>
</evidence>
<accession>A0A059G0D7</accession>